<feature type="region of interest" description="Disordered" evidence="1">
    <location>
        <begin position="194"/>
        <end position="228"/>
    </location>
</feature>
<accession>A0A0S4J6V4</accession>
<sequence length="228" mass="25336">MTWCWFMSSPDHFIYGEVAINTDCASDFSLMLFVCHRSSTSLENEVSFKKNKKRATSMDFFGDDEGTTTTSSFLATVTESTPFRFDSIHAQTRSSLRITHISVIDGSGKDNRPTFAQIRTLSAPSAEVTTTTVAGFPATAPNVNNKLLVSSTSIASSLNILIDLDGFTELIAQGPGTLLFFGEQSTQLIDENRHHEMFDEEGEEDEEGEDDDDDEEIDFAEMRRLARN</sequence>
<reference evidence="3" key="1">
    <citation type="submission" date="2015-09" db="EMBL/GenBank/DDBJ databases">
        <authorList>
            <consortium name="Pathogen Informatics"/>
        </authorList>
    </citation>
    <scope>NUCLEOTIDE SEQUENCE [LARGE SCALE GENOMIC DNA]</scope>
    <source>
        <strain evidence="3">Lake Konstanz</strain>
    </source>
</reference>
<dbReference type="VEuPathDB" id="TriTrypDB:BSAL_89485"/>
<evidence type="ECO:0000256" key="1">
    <source>
        <dbReference type="SAM" id="MobiDB-lite"/>
    </source>
</evidence>
<proteinExistence type="predicted"/>
<dbReference type="OrthoDB" id="247097at2759"/>
<gene>
    <name evidence="2" type="ORF">BSAL_89485</name>
</gene>
<keyword evidence="3" id="KW-1185">Reference proteome</keyword>
<dbReference type="AlphaFoldDB" id="A0A0S4J6V4"/>
<dbReference type="Proteomes" id="UP000051952">
    <property type="component" value="Unassembled WGS sequence"/>
</dbReference>
<protein>
    <submittedName>
        <fullName evidence="2">Uncharacterized protein</fullName>
    </submittedName>
</protein>
<name>A0A0S4J6V4_BODSA</name>
<feature type="compositionally biased region" description="Acidic residues" evidence="1">
    <location>
        <begin position="198"/>
        <end position="219"/>
    </location>
</feature>
<evidence type="ECO:0000313" key="2">
    <source>
        <dbReference type="EMBL" id="CUG85244.1"/>
    </source>
</evidence>
<dbReference type="EMBL" id="CYKH01001151">
    <property type="protein sequence ID" value="CUG85244.1"/>
    <property type="molecule type" value="Genomic_DNA"/>
</dbReference>
<organism evidence="2 3">
    <name type="scientific">Bodo saltans</name>
    <name type="common">Flagellated protozoan</name>
    <dbReference type="NCBI Taxonomy" id="75058"/>
    <lineage>
        <taxon>Eukaryota</taxon>
        <taxon>Discoba</taxon>
        <taxon>Euglenozoa</taxon>
        <taxon>Kinetoplastea</taxon>
        <taxon>Metakinetoplastina</taxon>
        <taxon>Eubodonida</taxon>
        <taxon>Bodonidae</taxon>
        <taxon>Bodo</taxon>
    </lineage>
</organism>
<evidence type="ECO:0000313" key="3">
    <source>
        <dbReference type="Proteomes" id="UP000051952"/>
    </source>
</evidence>